<evidence type="ECO:0000313" key="11">
    <source>
        <dbReference type="Proteomes" id="UP001527882"/>
    </source>
</evidence>
<evidence type="ECO:0000256" key="6">
    <source>
        <dbReference type="PROSITE-ProRule" id="PRU00504"/>
    </source>
</evidence>
<proteinExistence type="predicted"/>
<dbReference type="Proteomes" id="UP001527882">
    <property type="component" value="Unassembled WGS sequence"/>
</dbReference>
<comment type="subcellular location">
    <subcellularLocation>
        <location evidence="1">Membrane</location>
        <topology evidence="1">Multi-pass membrane protein</topology>
    </subcellularLocation>
</comment>
<keyword evidence="3" id="KW-0677">Repeat</keyword>
<feature type="transmembrane region" description="Helical" evidence="7">
    <location>
        <begin position="552"/>
        <end position="572"/>
    </location>
</feature>
<feature type="repeat" description="NHL" evidence="6">
    <location>
        <begin position="120"/>
        <end position="151"/>
    </location>
</feature>
<sequence>MKAQTSGRILLFLSMMLLMAAGMPLTSFADVVYWTNTKDSNGHLIWTQPAYYPVRMIGTNLTLPDKNRPGVMIPSPMQNPKDLFIDSHDHIYAADTGNNRIVEFGSDGSWLRYITVPESPLNKPQGLFVTKDGDIYVADTGNKRVVRLDQNGKLIKQYNRPESNFIPQSFKYDPVRLVVDKRGFLYIQTLGGYQGLLQLDPDGNFQGFYGGNQTNLSLLDLFKRFVYTRQMYASQISKLPGAISSVAVDRDGFIYTTTVGQDINKDQIKKLNIRGLNMFDTKDENTGGSTSRTFGEVRPWDAANLSGLGAQGAITPQLIDLCVDSNGNITTIDATFKYLNQYDASGNLLFFWAGPSSANTTQLGLMKNPVAIDANSQNDLYVLDDRENVIQQFRLSEFGKKVNEANNLTLQGRYEESEKPWEDVLRLNANYTPALLGLGKAAYKRGDYARAMELFKLGGSHMGYSEALWQVRLQWFQRYFPWFSTVMLTAAVLYKALETSTRNAAWRIRWRGRRRSQKPLIVQLKHAFYILKHPIDGFSAIRYESKGSYPSAFILLGGALLSVAATDLYTGFSFNTIDTHELNLAAVFLEVASLWIGWVVSNYLVSSIYRGEGRFKDVFVASAYALIPLIMIGIPLAVFSNVMTDSEQSIYSFLKLGMYVWMALLFIWQIQSLQNYTIGETIANIVLSLLVFMVLCIVVMVTLGLSSDLKDFIIEVYREVRWR</sequence>
<dbReference type="InterPro" id="IPR011990">
    <property type="entry name" value="TPR-like_helical_dom_sf"/>
</dbReference>
<keyword evidence="11" id="KW-1185">Reference proteome</keyword>
<evidence type="ECO:0000256" key="1">
    <source>
        <dbReference type="ARBA" id="ARBA00004141"/>
    </source>
</evidence>
<dbReference type="RefSeq" id="WP_269880034.1">
    <property type="nucleotide sequence ID" value="NZ_JAQAGZ010000002.1"/>
</dbReference>
<feature type="transmembrane region" description="Helical" evidence="7">
    <location>
        <begin position="479"/>
        <end position="497"/>
    </location>
</feature>
<keyword evidence="4 7" id="KW-1133">Transmembrane helix</keyword>
<accession>A0ABT4Q449</accession>
<dbReference type="PANTHER" id="PTHR24104">
    <property type="entry name" value="E3 UBIQUITIN-PROTEIN LIGASE NHLRC1-RELATED"/>
    <property type="match status" value="1"/>
</dbReference>
<feature type="signal peptide" evidence="8">
    <location>
        <begin position="1"/>
        <end position="29"/>
    </location>
</feature>
<evidence type="ECO:0000256" key="8">
    <source>
        <dbReference type="SAM" id="SignalP"/>
    </source>
</evidence>
<dbReference type="SUPFAM" id="SSF48452">
    <property type="entry name" value="TPR-like"/>
    <property type="match status" value="1"/>
</dbReference>
<keyword evidence="2 7" id="KW-0812">Transmembrane</keyword>
<keyword evidence="8" id="KW-0732">Signal</keyword>
<evidence type="ECO:0000256" key="3">
    <source>
        <dbReference type="ARBA" id="ARBA00022737"/>
    </source>
</evidence>
<dbReference type="InterPro" id="IPR011042">
    <property type="entry name" value="6-blade_b-propeller_TolB-like"/>
</dbReference>
<feature type="transmembrane region" description="Helical" evidence="7">
    <location>
        <begin position="584"/>
        <end position="606"/>
    </location>
</feature>
<evidence type="ECO:0000313" key="10">
    <source>
        <dbReference type="EMBL" id="MCZ8511638.1"/>
    </source>
</evidence>
<dbReference type="Gene3D" id="2.120.10.30">
    <property type="entry name" value="TolB, C-terminal domain"/>
    <property type="match status" value="2"/>
</dbReference>
<evidence type="ECO:0000256" key="5">
    <source>
        <dbReference type="ARBA" id="ARBA00023136"/>
    </source>
</evidence>
<name>A0ABT4Q449_9BACL</name>
<dbReference type="CDD" id="cd05819">
    <property type="entry name" value="NHL"/>
    <property type="match status" value="1"/>
</dbReference>
<keyword evidence="5 7" id="KW-0472">Membrane</keyword>
<comment type="caution">
    <text evidence="10">The sequence shown here is derived from an EMBL/GenBank/DDBJ whole genome shotgun (WGS) entry which is preliminary data.</text>
</comment>
<feature type="chain" id="PRO_5046154400" evidence="8">
    <location>
        <begin position="30"/>
        <end position="723"/>
    </location>
</feature>
<dbReference type="PANTHER" id="PTHR24104:SF25">
    <property type="entry name" value="PROTEIN LIN-41"/>
    <property type="match status" value="1"/>
</dbReference>
<evidence type="ECO:0000259" key="9">
    <source>
        <dbReference type="Pfam" id="PF04893"/>
    </source>
</evidence>
<evidence type="ECO:0000256" key="4">
    <source>
        <dbReference type="ARBA" id="ARBA00022989"/>
    </source>
</evidence>
<dbReference type="Pfam" id="PF01436">
    <property type="entry name" value="NHL"/>
    <property type="match status" value="1"/>
</dbReference>
<dbReference type="SUPFAM" id="SSF101898">
    <property type="entry name" value="NHL repeat"/>
    <property type="match status" value="1"/>
</dbReference>
<dbReference type="EMBL" id="JAQAGZ010000002">
    <property type="protein sequence ID" value="MCZ8511638.1"/>
    <property type="molecule type" value="Genomic_DNA"/>
</dbReference>
<feature type="transmembrane region" description="Helical" evidence="7">
    <location>
        <begin position="650"/>
        <end position="670"/>
    </location>
</feature>
<dbReference type="InterPro" id="IPR001258">
    <property type="entry name" value="NHL_repeat"/>
</dbReference>
<dbReference type="InterPro" id="IPR050952">
    <property type="entry name" value="TRIM-NHL_E3_ligases"/>
</dbReference>
<protein>
    <submittedName>
        <fullName evidence="10">YIP1 family protein</fullName>
    </submittedName>
</protein>
<reference evidence="10 11" key="1">
    <citation type="submission" date="2022-12" db="EMBL/GenBank/DDBJ databases">
        <title>Draft genome sequence of Paenibacillus sp. dW9.</title>
        <authorList>
            <person name="Choi E.-W."/>
            <person name="Kim D.-U."/>
        </authorList>
    </citation>
    <scope>NUCLEOTIDE SEQUENCE [LARGE SCALE GENOMIC DNA]</scope>
    <source>
        <strain evidence="11">dW9</strain>
    </source>
</reference>
<gene>
    <name evidence="10" type="ORF">O9H85_04165</name>
</gene>
<organism evidence="10 11">
    <name type="scientific">Paenibacillus gyeongsangnamensis</name>
    <dbReference type="NCBI Taxonomy" id="3388067"/>
    <lineage>
        <taxon>Bacteria</taxon>
        <taxon>Bacillati</taxon>
        <taxon>Bacillota</taxon>
        <taxon>Bacilli</taxon>
        <taxon>Bacillales</taxon>
        <taxon>Paenibacillaceae</taxon>
        <taxon>Paenibacillus</taxon>
    </lineage>
</organism>
<feature type="transmembrane region" description="Helical" evidence="7">
    <location>
        <begin position="618"/>
        <end position="638"/>
    </location>
</feature>
<feature type="domain" description="Yip1" evidence="9">
    <location>
        <begin position="529"/>
        <end position="699"/>
    </location>
</feature>
<dbReference type="PROSITE" id="PS51125">
    <property type="entry name" value="NHL"/>
    <property type="match status" value="1"/>
</dbReference>
<dbReference type="Pfam" id="PF04893">
    <property type="entry name" value="Yip1"/>
    <property type="match status" value="1"/>
</dbReference>
<feature type="transmembrane region" description="Helical" evidence="7">
    <location>
        <begin position="682"/>
        <end position="705"/>
    </location>
</feature>
<dbReference type="InterPro" id="IPR006977">
    <property type="entry name" value="Yip1_dom"/>
</dbReference>
<evidence type="ECO:0000256" key="2">
    <source>
        <dbReference type="ARBA" id="ARBA00022692"/>
    </source>
</evidence>
<evidence type="ECO:0000256" key="7">
    <source>
        <dbReference type="SAM" id="Phobius"/>
    </source>
</evidence>